<name>G2QAE2_THET4</name>
<keyword evidence="3" id="KW-1185">Reference proteome</keyword>
<keyword evidence="1" id="KW-1133">Transmembrane helix</keyword>
<dbReference type="RefSeq" id="XP_003661083.1">
    <property type="nucleotide sequence ID" value="XM_003661035.1"/>
</dbReference>
<sequence>MSSTSALCYLYLFALAALTALVLQLPTRLSELVQVAGDVFFLLSFLAVSCMALIPFWSRPPPALLTVAGYLLFWTVRISVVVIDFGVRSVGLSLEIVDSILRDEELRSRLELAAMKLRRRYAKQQSTLAALNDDITRVCKEHNGHSREFPTVFRHRGPRLLSAAKVPSTGWTEPPLLVKMCKCPISSLTSFTSALPICPLSLACRI</sequence>
<evidence type="ECO:0000313" key="3">
    <source>
        <dbReference type="Proteomes" id="UP000007322"/>
    </source>
</evidence>
<dbReference type="HOGENOM" id="CLU_1332739_0_0_1"/>
<feature type="transmembrane region" description="Helical" evidence="1">
    <location>
        <begin position="63"/>
        <end position="83"/>
    </location>
</feature>
<evidence type="ECO:0000256" key="1">
    <source>
        <dbReference type="SAM" id="Phobius"/>
    </source>
</evidence>
<organism evidence="2 3">
    <name type="scientific">Thermothelomyces thermophilus (strain ATCC 42464 / BCRC 31852 / DSM 1799)</name>
    <name type="common">Sporotrichum thermophile</name>
    <dbReference type="NCBI Taxonomy" id="573729"/>
    <lineage>
        <taxon>Eukaryota</taxon>
        <taxon>Fungi</taxon>
        <taxon>Dikarya</taxon>
        <taxon>Ascomycota</taxon>
        <taxon>Pezizomycotina</taxon>
        <taxon>Sordariomycetes</taxon>
        <taxon>Sordariomycetidae</taxon>
        <taxon>Sordariales</taxon>
        <taxon>Chaetomiaceae</taxon>
        <taxon>Thermothelomyces</taxon>
    </lineage>
</organism>
<dbReference type="EMBL" id="CP003003">
    <property type="protein sequence ID" value="AEO55838.1"/>
    <property type="molecule type" value="Genomic_DNA"/>
</dbReference>
<dbReference type="eggNOG" id="ENOG502RIVB">
    <property type="taxonomic scope" value="Eukaryota"/>
</dbReference>
<dbReference type="OMA" id="CMASIHL"/>
<feature type="transmembrane region" description="Helical" evidence="1">
    <location>
        <begin position="6"/>
        <end position="23"/>
    </location>
</feature>
<feature type="transmembrane region" description="Helical" evidence="1">
    <location>
        <begin position="35"/>
        <end position="57"/>
    </location>
</feature>
<proteinExistence type="predicted"/>
<dbReference type="OrthoDB" id="10568196at2759"/>
<protein>
    <submittedName>
        <fullName evidence="2">Uncharacterized protein</fullName>
    </submittedName>
</protein>
<keyword evidence="1" id="KW-0472">Membrane</keyword>
<dbReference type="Proteomes" id="UP000007322">
    <property type="component" value="Chromosome 2"/>
</dbReference>
<gene>
    <name evidence="2" type="ORF">MYCTH_2058462</name>
</gene>
<dbReference type="InParanoid" id="G2QAE2"/>
<dbReference type="KEGG" id="mtm:MYCTH_2058462"/>
<evidence type="ECO:0000313" key="2">
    <source>
        <dbReference type="EMBL" id="AEO55838.1"/>
    </source>
</evidence>
<reference evidence="2 3" key="1">
    <citation type="journal article" date="2011" name="Nat. Biotechnol.">
        <title>Comparative genomic analysis of the thermophilic biomass-degrading fungi Myceliophthora thermophila and Thielavia terrestris.</title>
        <authorList>
            <person name="Berka R.M."/>
            <person name="Grigoriev I.V."/>
            <person name="Otillar R."/>
            <person name="Salamov A."/>
            <person name="Grimwood J."/>
            <person name="Reid I."/>
            <person name="Ishmael N."/>
            <person name="John T."/>
            <person name="Darmond C."/>
            <person name="Moisan M.-C."/>
            <person name="Henrissat B."/>
            <person name="Coutinho P.M."/>
            <person name="Lombard V."/>
            <person name="Natvig D.O."/>
            <person name="Lindquist E."/>
            <person name="Schmutz J."/>
            <person name="Lucas S."/>
            <person name="Harris P."/>
            <person name="Powlowski J."/>
            <person name="Bellemare A."/>
            <person name="Taylor D."/>
            <person name="Butler G."/>
            <person name="de Vries R.P."/>
            <person name="Allijn I.E."/>
            <person name="van den Brink J."/>
            <person name="Ushinsky S."/>
            <person name="Storms R."/>
            <person name="Powell A.J."/>
            <person name="Paulsen I.T."/>
            <person name="Elbourne L.D.H."/>
            <person name="Baker S.E."/>
            <person name="Magnuson J."/>
            <person name="LaBoissiere S."/>
            <person name="Clutterbuck A.J."/>
            <person name="Martinez D."/>
            <person name="Wogulis M."/>
            <person name="de Leon A.L."/>
            <person name="Rey M.W."/>
            <person name="Tsang A."/>
        </authorList>
    </citation>
    <scope>NUCLEOTIDE SEQUENCE [LARGE SCALE GENOMIC DNA]</scope>
    <source>
        <strain evidence="3">ATCC 42464 / BCRC 31852 / DSM 1799</strain>
    </source>
</reference>
<dbReference type="VEuPathDB" id="FungiDB:MYCTH_2058462"/>
<accession>G2QAE2</accession>
<keyword evidence="1" id="KW-0812">Transmembrane</keyword>
<dbReference type="GeneID" id="11511762"/>
<dbReference type="AlphaFoldDB" id="G2QAE2"/>